<evidence type="ECO:0000256" key="1">
    <source>
        <dbReference type="ARBA" id="ARBA00022737"/>
    </source>
</evidence>
<dbReference type="GO" id="GO:0010468">
    <property type="term" value="P:regulation of gene expression"/>
    <property type="evidence" value="ECO:0007669"/>
    <property type="project" value="UniProtKB-ARBA"/>
</dbReference>
<dbReference type="Gene3D" id="3.30.1370.10">
    <property type="entry name" value="K Homology domain, type 1"/>
    <property type="match status" value="3"/>
</dbReference>
<dbReference type="SMART" id="SM00322">
    <property type="entry name" value="KH"/>
    <property type="match status" value="3"/>
</dbReference>
<reference evidence="5" key="1">
    <citation type="submission" date="2020-08" db="EMBL/GenBank/DDBJ databases">
        <title>Genome sequencing and assembly of the red palm weevil Rhynchophorus ferrugineus.</title>
        <authorList>
            <person name="Dias G.B."/>
            <person name="Bergman C.M."/>
            <person name="Manee M."/>
        </authorList>
    </citation>
    <scope>NUCLEOTIDE SEQUENCE</scope>
    <source>
        <strain evidence="5">AA-2017</strain>
        <tissue evidence="5">Whole larva</tissue>
    </source>
</reference>
<keyword evidence="2" id="KW-0694">RNA-binding</keyword>
<organism evidence="5 6">
    <name type="scientific">Rhynchophorus ferrugineus</name>
    <name type="common">Red palm weevil</name>
    <name type="synonym">Curculio ferrugineus</name>
    <dbReference type="NCBI Taxonomy" id="354439"/>
    <lineage>
        <taxon>Eukaryota</taxon>
        <taxon>Metazoa</taxon>
        <taxon>Ecdysozoa</taxon>
        <taxon>Arthropoda</taxon>
        <taxon>Hexapoda</taxon>
        <taxon>Insecta</taxon>
        <taxon>Pterygota</taxon>
        <taxon>Neoptera</taxon>
        <taxon>Endopterygota</taxon>
        <taxon>Coleoptera</taxon>
        <taxon>Polyphaga</taxon>
        <taxon>Cucujiformia</taxon>
        <taxon>Curculionidae</taxon>
        <taxon>Dryophthorinae</taxon>
        <taxon>Rhynchophorus</taxon>
    </lineage>
</organism>
<dbReference type="GO" id="GO:0003723">
    <property type="term" value="F:RNA binding"/>
    <property type="evidence" value="ECO:0007669"/>
    <property type="project" value="UniProtKB-UniRule"/>
</dbReference>
<feature type="region of interest" description="Disordered" evidence="3">
    <location>
        <begin position="261"/>
        <end position="359"/>
    </location>
</feature>
<comment type="caution">
    <text evidence="5">The sequence shown here is derived from an EMBL/GenBank/DDBJ whole genome shotgun (WGS) entry which is preliminary data.</text>
</comment>
<dbReference type="InterPro" id="IPR004087">
    <property type="entry name" value="KH_dom"/>
</dbReference>
<gene>
    <name evidence="5" type="ORF">GWI33_016166</name>
</gene>
<dbReference type="PANTHER" id="PTHR10288">
    <property type="entry name" value="KH DOMAIN CONTAINING RNA BINDING PROTEIN"/>
    <property type="match status" value="1"/>
</dbReference>
<dbReference type="AlphaFoldDB" id="A0A834I0M9"/>
<proteinExistence type="predicted"/>
<feature type="compositionally biased region" description="Basic and acidic residues" evidence="3">
    <location>
        <begin position="287"/>
        <end position="300"/>
    </location>
</feature>
<feature type="compositionally biased region" description="Low complexity" evidence="3">
    <location>
        <begin position="344"/>
        <end position="359"/>
    </location>
</feature>
<evidence type="ECO:0000313" key="6">
    <source>
        <dbReference type="Proteomes" id="UP000625711"/>
    </source>
</evidence>
<dbReference type="SUPFAM" id="SSF54791">
    <property type="entry name" value="Eukaryotic type KH-domain (KH-domain type I)"/>
    <property type="match status" value="3"/>
</dbReference>
<evidence type="ECO:0000259" key="4">
    <source>
        <dbReference type="SMART" id="SM00322"/>
    </source>
</evidence>
<accession>A0A834I0M9</accession>
<dbReference type="CDD" id="cd22432">
    <property type="entry name" value="KH-I_HNRNPK_rpt1"/>
    <property type="match status" value="1"/>
</dbReference>
<dbReference type="EMBL" id="JAACXV010014047">
    <property type="protein sequence ID" value="KAF7270904.1"/>
    <property type="molecule type" value="Genomic_DNA"/>
</dbReference>
<protein>
    <recommendedName>
        <fullName evidence="4">K Homology domain-containing protein</fullName>
    </recommendedName>
</protein>
<dbReference type="PROSITE" id="PS50084">
    <property type="entry name" value="KH_TYPE_1"/>
    <property type="match status" value="3"/>
</dbReference>
<dbReference type="Pfam" id="PF00013">
    <property type="entry name" value="KH_1"/>
    <property type="match status" value="3"/>
</dbReference>
<dbReference type="InterPro" id="IPR036612">
    <property type="entry name" value="KH_dom_type_1_sf"/>
</dbReference>
<feature type="domain" description="K Homology" evidence="4">
    <location>
        <begin position="400"/>
        <end position="470"/>
    </location>
</feature>
<dbReference type="CDD" id="cd22433">
    <property type="entry name" value="KH-I_HNRNPK_rpt2"/>
    <property type="match status" value="1"/>
</dbReference>
<keyword evidence="1" id="KW-0677">Repeat</keyword>
<feature type="domain" description="K Homology" evidence="4">
    <location>
        <begin position="82"/>
        <end position="150"/>
    </location>
</feature>
<name>A0A834I0M9_RHYFE</name>
<feature type="domain" description="K Homology" evidence="4">
    <location>
        <begin position="160"/>
        <end position="231"/>
    </location>
</feature>
<evidence type="ECO:0000256" key="2">
    <source>
        <dbReference type="PROSITE-ProRule" id="PRU00117"/>
    </source>
</evidence>
<evidence type="ECO:0000313" key="5">
    <source>
        <dbReference type="EMBL" id="KAF7270904.1"/>
    </source>
</evidence>
<evidence type="ECO:0000256" key="3">
    <source>
        <dbReference type="SAM" id="MobiDB-lite"/>
    </source>
</evidence>
<sequence length="478" mass="52283">MTASWSWGPGRCIIFSRRSRARKKCKFFTTDPASCLSRRHIRIAIGVPSLFSAFNYNIHHLIMKRQADGDMGSPFKRSRRAGDEEVRLLIPSKVAGSIIGKGGQNITKLRSQYKASITVPDCSGPERLLNLSSDMDSVCSIINDVIPNLEENGAKVGIGNDIDMRMMVHESLAGCIIGKGGQKIKEIREKLGTKIKIFSVVAPQSTDRVIQIIGEPGKCIDTLREVLTLIKTSPVKGMVRPYDPHNFDEFYADEYGGWGSQQRDTRDWNGPNFQRPPLKGNPGVPRGPRDGFRNGPRDGQRGLGPRGGIRDDPQALGNGGRFANNVPLNRGNGFVNRSNDRQIPNNRQNNFSNNQTNNYNNRPVTNGWSSPQFNQPPPNFNQTPAAPGPIGLSGETGPGGKTSTQVTIPKDLAGAIIGKGGGRIRKIRQDSGAGITIGKPLPGSNDRIITINGTPNEIQMAQYLLQQSVHQNAERNSY</sequence>
<dbReference type="InterPro" id="IPR004088">
    <property type="entry name" value="KH_dom_type_1"/>
</dbReference>
<dbReference type="OrthoDB" id="1937934at2759"/>
<dbReference type="Proteomes" id="UP000625711">
    <property type="component" value="Unassembled WGS sequence"/>
</dbReference>
<keyword evidence="6" id="KW-1185">Reference proteome</keyword>